<dbReference type="PIRSF" id="PIRSF023956">
    <property type="entry name" value="Thiopurine_S-methyltransferase"/>
    <property type="match status" value="1"/>
</dbReference>
<gene>
    <name evidence="9" type="primary">tpm</name>
    <name evidence="10" type="ORF">SAMN05421546_0499</name>
</gene>
<reference evidence="11" key="1">
    <citation type="submission" date="2017-01" db="EMBL/GenBank/DDBJ databases">
        <authorList>
            <person name="Varghese N."/>
            <person name="Submissions S."/>
        </authorList>
    </citation>
    <scope>NUCLEOTIDE SEQUENCE [LARGE SCALE GENOMIC DNA]</scope>
    <source>
        <strain evidence="11">UM1</strain>
    </source>
</reference>
<evidence type="ECO:0000256" key="2">
    <source>
        <dbReference type="ARBA" id="ARBA00004496"/>
    </source>
</evidence>
<keyword evidence="11" id="KW-1185">Reference proteome</keyword>
<protein>
    <recommendedName>
        <fullName evidence="4 9">Thiopurine S-methyltransferase</fullName>
        <ecNumber evidence="4 9">2.1.1.67</ecNumber>
    </recommendedName>
    <alternativeName>
        <fullName evidence="9">Thiopurine methyltransferase</fullName>
    </alternativeName>
</protein>
<dbReference type="NCBIfam" id="TIGR03840">
    <property type="entry name" value="TMPT_Se_Te"/>
    <property type="match status" value="1"/>
</dbReference>
<feature type="binding site" evidence="9">
    <location>
        <position position="45"/>
    </location>
    <ligand>
        <name>S-adenosyl-L-methionine</name>
        <dbReference type="ChEBI" id="CHEBI:59789"/>
    </ligand>
</feature>
<dbReference type="InterPro" id="IPR022474">
    <property type="entry name" value="Thiopur_S-MeTfrase_Se/Te_detox"/>
</dbReference>
<evidence type="ECO:0000256" key="1">
    <source>
        <dbReference type="ARBA" id="ARBA00000903"/>
    </source>
</evidence>
<evidence type="ECO:0000256" key="8">
    <source>
        <dbReference type="ARBA" id="ARBA00022691"/>
    </source>
</evidence>
<dbReference type="PANTHER" id="PTHR10259">
    <property type="entry name" value="THIOPURINE S-METHYLTRANSFERASE"/>
    <property type="match status" value="1"/>
</dbReference>
<dbReference type="OrthoDB" id="9778208at2"/>
<dbReference type="SUPFAM" id="SSF53335">
    <property type="entry name" value="S-adenosyl-L-methionine-dependent methyltransferases"/>
    <property type="match status" value="1"/>
</dbReference>
<dbReference type="EMBL" id="FTLW01000001">
    <property type="protein sequence ID" value="SIP99736.1"/>
    <property type="molecule type" value="Genomic_DNA"/>
</dbReference>
<comment type="catalytic activity">
    <reaction evidence="1 9">
        <text>S-adenosyl-L-methionine + a thiopurine = S-adenosyl-L-homocysteine + a thiopurine S-methylether.</text>
        <dbReference type="EC" id="2.1.1.67"/>
    </reaction>
</comment>
<evidence type="ECO:0000256" key="9">
    <source>
        <dbReference type="HAMAP-Rule" id="MF_00812"/>
    </source>
</evidence>
<dbReference type="NCBIfam" id="NF009732">
    <property type="entry name" value="PRK13255.1"/>
    <property type="match status" value="1"/>
</dbReference>
<feature type="binding site" evidence="9">
    <location>
        <position position="123"/>
    </location>
    <ligand>
        <name>S-adenosyl-L-methionine</name>
        <dbReference type="ChEBI" id="CHEBI:59789"/>
    </ligand>
</feature>
<comment type="subcellular location">
    <subcellularLocation>
        <location evidence="2 9">Cytoplasm</location>
    </subcellularLocation>
</comment>
<dbReference type="Gene3D" id="3.40.50.150">
    <property type="entry name" value="Vaccinia Virus protein VP39"/>
    <property type="match status" value="1"/>
</dbReference>
<keyword evidence="6 9" id="KW-0489">Methyltransferase</keyword>
<accession>A0A1N6P653</accession>
<dbReference type="GO" id="GO:0005737">
    <property type="term" value="C:cytoplasm"/>
    <property type="evidence" value="ECO:0007669"/>
    <property type="project" value="UniProtKB-SubCell"/>
</dbReference>
<feature type="binding site" evidence="9">
    <location>
        <position position="10"/>
    </location>
    <ligand>
        <name>S-adenosyl-L-methionine</name>
        <dbReference type="ChEBI" id="CHEBI:59789"/>
    </ligand>
</feature>
<evidence type="ECO:0000256" key="7">
    <source>
        <dbReference type="ARBA" id="ARBA00022679"/>
    </source>
</evidence>
<name>A0A1N6P653_9GAMM</name>
<dbReference type="FunFam" id="3.40.50.150:FF:000101">
    <property type="entry name" value="Thiopurine S-methyltransferase"/>
    <property type="match status" value="1"/>
</dbReference>
<organism evidence="10 11">
    <name type="scientific">Solilutibacter tolerans</name>
    <dbReference type="NCBI Taxonomy" id="1604334"/>
    <lineage>
        <taxon>Bacteria</taxon>
        <taxon>Pseudomonadati</taxon>
        <taxon>Pseudomonadota</taxon>
        <taxon>Gammaproteobacteria</taxon>
        <taxon>Lysobacterales</taxon>
        <taxon>Lysobacteraceae</taxon>
        <taxon>Solilutibacter</taxon>
    </lineage>
</organism>
<dbReference type="PANTHER" id="PTHR10259:SF11">
    <property type="entry name" value="THIOPURINE S-METHYLTRANSFERASE"/>
    <property type="match status" value="1"/>
</dbReference>
<dbReference type="GO" id="GO:0032259">
    <property type="term" value="P:methylation"/>
    <property type="evidence" value="ECO:0007669"/>
    <property type="project" value="UniProtKB-KW"/>
</dbReference>
<dbReference type="Proteomes" id="UP000241788">
    <property type="component" value="Unassembled WGS sequence"/>
</dbReference>
<evidence type="ECO:0000313" key="10">
    <source>
        <dbReference type="EMBL" id="SIP99736.1"/>
    </source>
</evidence>
<evidence type="ECO:0000256" key="6">
    <source>
        <dbReference type="ARBA" id="ARBA00022603"/>
    </source>
</evidence>
<keyword evidence="5 9" id="KW-0963">Cytoplasm</keyword>
<comment type="similarity">
    <text evidence="3 9">Belongs to the class I-like SAM-binding methyltransferase superfamily. TPMT family.</text>
</comment>
<dbReference type="GO" id="GO:0008119">
    <property type="term" value="F:thiopurine S-methyltransferase activity"/>
    <property type="evidence" value="ECO:0007669"/>
    <property type="project" value="UniProtKB-UniRule"/>
</dbReference>
<dbReference type="Pfam" id="PF05724">
    <property type="entry name" value="TPMT"/>
    <property type="match status" value="1"/>
</dbReference>
<dbReference type="InterPro" id="IPR008854">
    <property type="entry name" value="TPMT"/>
</dbReference>
<evidence type="ECO:0000256" key="3">
    <source>
        <dbReference type="ARBA" id="ARBA00008145"/>
    </source>
</evidence>
<proteinExistence type="inferred from homology"/>
<dbReference type="AlphaFoldDB" id="A0A1N6P653"/>
<keyword evidence="8 9" id="KW-0949">S-adenosyl-L-methionine</keyword>
<dbReference type="EC" id="2.1.1.67" evidence="4 9"/>
<dbReference type="GO" id="GO:0010038">
    <property type="term" value="P:response to metal ion"/>
    <property type="evidence" value="ECO:0007669"/>
    <property type="project" value="InterPro"/>
</dbReference>
<feature type="binding site" evidence="9">
    <location>
        <position position="66"/>
    </location>
    <ligand>
        <name>S-adenosyl-L-methionine</name>
        <dbReference type="ChEBI" id="CHEBI:59789"/>
    </ligand>
</feature>
<dbReference type="InterPro" id="IPR025835">
    <property type="entry name" value="Thiopurine_S-MeTrfase"/>
</dbReference>
<evidence type="ECO:0000313" key="11">
    <source>
        <dbReference type="Proteomes" id="UP000241788"/>
    </source>
</evidence>
<evidence type="ECO:0000256" key="5">
    <source>
        <dbReference type="ARBA" id="ARBA00022490"/>
    </source>
</evidence>
<keyword evidence="7 9" id="KW-0808">Transferase</keyword>
<dbReference type="InterPro" id="IPR029063">
    <property type="entry name" value="SAM-dependent_MTases_sf"/>
</dbReference>
<dbReference type="RefSeq" id="WP_076584918.1">
    <property type="nucleotide sequence ID" value="NZ_FTLW01000001.1"/>
</dbReference>
<dbReference type="HAMAP" id="MF_00812">
    <property type="entry name" value="Thiopur_methtran"/>
    <property type="match status" value="1"/>
</dbReference>
<sequence length="218" mass="24732">MEADYWKSRWLRGETGWHRDEVMPLLLRHWPSLHAKPGSEVLVPLSGKTLDMPWLAAQGQRVLGIELSERAIKSFFLEQELSDVVSDTPDGPLHRANDIAILEADAFEVSETTLSGIRHVYDRAALIALPPELRQRYVDTLYARLPAGTNAVLITLEYPQHEKDGPPFSVSEDEVYSLFSRVWDVALLERRDILQQQPSFVADGVSALQTAVYRLDKR</sequence>
<dbReference type="STRING" id="1604334.SAMN05421546_0499"/>
<dbReference type="PROSITE" id="PS51585">
    <property type="entry name" value="SAM_MT_TPMT"/>
    <property type="match status" value="1"/>
</dbReference>
<evidence type="ECO:0000256" key="4">
    <source>
        <dbReference type="ARBA" id="ARBA00011905"/>
    </source>
</evidence>